<dbReference type="OrthoDB" id="424302at2759"/>
<keyword evidence="2" id="KW-0812">Transmembrane</keyword>
<organism evidence="4 5">
    <name type="scientific">Apolygus lucorum</name>
    <name type="common">Small green plant bug</name>
    <name type="synonym">Lygocoris lucorum</name>
    <dbReference type="NCBI Taxonomy" id="248454"/>
    <lineage>
        <taxon>Eukaryota</taxon>
        <taxon>Metazoa</taxon>
        <taxon>Ecdysozoa</taxon>
        <taxon>Arthropoda</taxon>
        <taxon>Hexapoda</taxon>
        <taxon>Insecta</taxon>
        <taxon>Pterygota</taxon>
        <taxon>Neoptera</taxon>
        <taxon>Paraneoptera</taxon>
        <taxon>Hemiptera</taxon>
        <taxon>Heteroptera</taxon>
        <taxon>Panheteroptera</taxon>
        <taxon>Cimicomorpha</taxon>
        <taxon>Miridae</taxon>
        <taxon>Mirini</taxon>
        <taxon>Apolygus</taxon>
    </lineage>
</organism>
<dbReference type="PANTHER" id="PTHR21377:SF0">
    <property type="entry name" value="PROTEIN FAM210B, MITOCHONDRIAL"/>
    <property type="match status" value="1"/>
</dbReference>
<keyword evidence="2" id="KW-0472">Membrane</keyword>
<gene>
    <name evidence="4" type="ORF">GE061_008090</name>
</gene>
<evidence type="ECO:0000313" key="4">
    <source>
        <dbReference type="EMBL" id="KAF6198342.1"/>
    </source>
</evidence>
<keyword evidence="2" id="KW-1133">Transmembrane helix</keyword>
<accession>A0A8S9WNH3</accession>
<evidence type="ECO:0000256" key="1">
    <source>
        <dbReference type="SAM" id="MobiDB-lite"/>
    </source>
</evidence>
<keyword evidence="5" id="KW-1185">Reference proteome</keyword>
<evidence type="ECO:0000313" key="5">
    <source>
        <dbReference type="Proteomes" id="UP000466442"/>
    </source>
</evidence>
<evidence type="ECO:0000259" key="3">
    <source>
        <dbReference type="Pfam" id="PF06916"/>
    </source>
</evidence>
<feature type="compositionally biased region" description="Low complexity" evidence="1">
    <location>
        <begin position="23"/>
        <end position="43"/>
    </location>
</feature>
<feature type="region of interest" description="Disordered" evidence="1">
    <location>
        <begin position="9"/>
        <end position="59"/>
    </location>
</feature>
<name>A0A8S9WNH3_APOLU</name>
<feature type="transmembrane region" description="Helical" evidence="2">
    <location>
        <begin position="73"/>
        <end position="96"/>
    </location>
</feature>
<proteinExistence type="predicted"/>
<dbReference type="AlphaFoldDB" id="A0A8S9WNH3"/>
<dbReference type="EMBL" id="WIXP02000016">
    <property type="protein sequence ID" value="KAF6198342.1"/>
    <property type="molecule type" value="Genomic_DNA"/>
</dbReference>
<comment type="caution">
    <text evidence="4">The sequence shown here is derived from an EMBL/GenBank/DDBJ whole genome shotgun (WGS) entry which is preliminary data.</text>
</comment>
<feature type="transmembrane region" description="Helical" evidence="2">
    <location>
        <begin position="134"/>
        <end position="154"/>
    </location>
</feature>
<dbReference type="InterPro" id="IPR009688">
    <property type="entry name" value="FAM210A/B-like_dom"/>
</dbReference>
<dbReference type="InterPro" id="IPR045866">
    <property type="entry name" value="FAM210A/B-like"/>
</dbReference>
<protein>
    <recommendedName>
        <fullName evidence="3">DUF1279 domain-containing protein</fullName>
    </recommendedName>
</protein>
<sequence length="163" mass="17078">MEETLLLAVNSSGQGVTAPLNPAPAGSASQAGSASGAQASPPGGSSGSDEGSGEKDDKPLTNRQKLKLFMRDYGSTVIVFHITQSLALLGIIYAAFSIGLDMTWVVEKLGLEGKYSSTAAGASTFVIAYAVNKVLAPLRFAITFSCTPFIVRYLRRIGFLKVK</sequence>
<dbReference type="Pfam" id="PF06916">
    <property type="entry name" value="FAM210A-B_dom"/>
    <property type="match status" value="1"/>
</dbReference>
<dbReference type="Proteomes" id="UP000466442">
    <property type="component" value="Linkage Group LG16"/>
</dbReference>
<reference evidence="4" key="1">
    <citation type="journal article" date="2021" name="Mol. Ecol. Resour.">
        <title>Apolygus lucorum genome provides insights into omnivorousness and mesophyll feeding.</title>
        <authorList>
            <person name="Liu Y."/>
            <person name="Liu H."/>
            <person name="Wang H."/>
            <person name="Huang T."/>
            <person name="Liu B."/>
            <person name="Yang B."/>
            <person name="Yin L."/>
            <person name="Li B."/>
            <person name="Zhang Y."/>
            <person name="Zhang S."/>
            <person name="Jiang F."/>
            <person name="Zhang X."/>
            <person name="Ren Y."/>
            <person name="Wang B."/>
            <person name="Wang S."/>
            <person name="Lu Y."/>
            <person name="Wu K."/>
            <person name="Fan W."/>
            <person name="Wang G."/>
        </authorList>
    </citation>
    <scope>NUCLEOTIDE SEQUENCE</scope>
    <source>
        <strain evidence="4">12Hb</strain>
    </source>
</reference>
<dbReference type="PANTHER" id="PTHR21377">
    <property type="entry name" value="PROTEIN FAM210B, MITOCHONDRIAL"/>
    <property type="match status" value="1"/>
</dbReference>
<feature type="domain" description="DUF1279" evidence="3">
    <location>
        <begin position="64"/>
        <end position="149"/>
    </location>
</feature>
<dbReference type="GO" id="GO:0005739">
    <property type="term" value="C:mitochondrion"/>
    <property type="evidence" value="ECO:0007669"/>
    <property type="project" value="TreeGrafter"/>
</dbReference>
<evidence type="ECO:0000256" key="2">
    <source>
        <dbReference type="SAM" id="Phobius"/>
    </source>
</evidence>